<keyword evidence="1" id="KW-0812">Transmembrane</keyword>
<keyword evidence="1" id="KW-1133">Transmembrane helix</keyword>
<keyword evidence="1" id="KW-0472">Membrane</keyword>
<dbReference type="Gramene" id="KCW77666">
    <property type="protein sequence ID" value="KCW77666"/>
    <property type="gene ID" value="EUGRSUZ_D01967"/>
</dbReference>
<protein>
    <submittedName>
        <fullName evidence="2">Uncharacterized protein</fullName>
    </submittedName>
</protein>
<reference evidence="2" key="1">
    <citation type="submission" date="2013-07" db="EMBL/GenBank/DDBJ databases">
        <title>The genome of Eucalyptus grandis.</title>
        <authorList>
            <person name="Schmutz J."/>
            <person name="Hayes R."/>
            <person name="Myburg A."/>
            <person name="Tuskan G."/>
            <person name="Grattapaglia D."/>
            <person name="Rokhsar D.S."/>
        </authorList>
    </citation>
    <scope>NUCLEOTIDE SEQUENCE</scope>
    <source>
        <tissue evidence="2">Leaf extractions</tissue>
    </source>
</reference>
<sequence>MFKFNWVDNEANRFVHECYLSKLKQGKFDISFGMLNSVDIFASLILLIFELVKIFFVFISVPHVQAISRKCCLSWLILRVWQGCIY</sequence>
<evidence type="ECO:0000256" key="1">
    <source>
        <dbReference type="SAM" id="Phobius"/>
    </source>
</evidence>
<proteinExistence type="predicted"/>
<dbReference type="AlphaFoldDB" id="A0A059CHK6"/>
<dbReference type="InParanoid" id="A0A059CHK6"/>
<dbReference type="EMBL" id="KK198756">
    <property type="protein sequence ID" value="KCW77666.1"/>
    <property type="molecule type" value="Genomic_DNA"/>
</dbReference>
<gene>
    <name evidence="2" type="ORF">EUGRSUZ_D01967</name>
</gene>
<organism evidence="2">
    <name type="scientific">Eucalyptus grandis</name>
    <name type="common">Flooded gum</name>
    <dbReference type="NCBI Taxonomy" id="71139"/>
    <lineage>
        <taxon>Eukaryota</taxon>
        <taxon>Viridiplantae</taxon>
        <taxon>Streptophyta</taxon>
        <taxon>Embryophyta</taxon>
        <taxon>Tracheophyta</taxon>
        <taxon>Spermatophyta</taxon>
        <taxon>Magnoliopsida</taxon>
        <taxon>eudicotyledons</taxon>
        <taxon>Gunneridae</taxon>
        <taxon>Pentapetalae</taxon>
        <taxon>rosids</taxon>
        <taxon>malvids</taxon>
        <taxon>Myrtales</taxon>
        <taxon>Myrtaceae</taxon>
        <taxon>Myrtoideae</taxon>
        <taxon>Eucalypteae</taxon>
        <taxon>Eucalyptus</taxon>
    </lineage>
</organism>
<name>A0A059CHK6_EUCGR</name>
<evidence type="ECO:0000313" key="2">
    <source>
        <dbReference type="EMBL" id="KCW77666.1"/>
    </source>
</evidence>
<accession>A0A059CHK6</accession>
<feature type="transmembrane region" description="Helical" evidence="1">
    <location>
        <begin position="40"/>
        <end position="61"/>
    </location>
</feature>